<evidence type="ECO:0000313" key="3">
    <source>
        <dbReference type="EMBL" id="CAG8562638.1"/>
    </source>
</evidence>
<dbReference type="GO" id="GO:0016787">
    <property type="term" value="F:hydrolase activity"/>
    <property type="evidence" value="ECO:0007669"/>
    <property type="project" value="UniProtKB-KW"/>
</dbReference>
<dbReference type="InterPro" id="IPR051055">
    <property type="entry name" value="PIF1_helicase"/>
</dbReference>
<dbReference type="EC" id="5.6.2.3" evidence="1"/>
<dbReference type="InterPro" id="IPR010285">
    <property type="entry name" value="DNA_helicase_pif1-like_DEAD"/>
</dbReference>
<sequence length="374" mass="42346">MDSPISRQNAIQPISLIIEDDSNSYWPEGPAETGKSFILNLIIKDFSKRKHKYLLMAPTGVAAQNIGEETIHSSLIIHETLGELLSFISDMFSVIKQQTVAFGGLNVILVGDLAQFPPVSGSPVYRSSEWKLFYPLFLKKPQRQNHDMQYYEVLQEIRFGQISSRTWNILHQKAISYHRSLDAILNVTNIVGYKQTADRLTIIFVTFYLLMKTNLFWSLRVRLQQGARVMYLKNDIMEQNVCNGTIGVITDINISCFEVRIAFSVIGGIVDVGIKRHFDTFIVNGKPSSRYQFPLQNAFALTVHKTQGLTLPEISVCLNQQIFAAGQAYVALSKCSDWSKVNISSIHPSAFITDMSMVEEYKRLERKASTHLPL</sequence>
<dbReference type="PANTHER" id="PTHR47642:SF5">
    <property type="entry name" value="ATP-DEPENDENT DNA HELICASE"/>
    <property type="match status" value="1"/>
</dbReference>
<dbReference type="AlphaFoldDB" id="A0A9N9BDQ2"/>
<dbReference type="Pfam" id="PF05970">
    <property type="entry name" value="PIF1"/>
    <property type="match status" value="1"/>
</dbReference>
<name>A0A9N9BDQ2_9GLOM</name>
<keyword evidence="1" id="KW-0547">Nucleotide-binding</keyword>
<organism evidence="3 4">
    <name type="scientific">Acaulospora morrowiae</name>
    <dbReference type="NCBI Taxonomy" id="94023"/>
    <lineage>
        <taxon>Eukaryota</taxon>
        <taxon>Fungi</taxon>
        <taxon>Fungi incertae sedis</taxon>
        <taxon>Mucoromycota</taxon>
        <taxon>Glomeromycotina</taxon>
        <taxon>Glomeromycetes</taxon>
        <taxon>Diversisporales</taxon>
        <taxon>Acaulosporaceae</taxon>
        <taxon>Acaulospora</taxon>
    </lineage>
</organism>
<keyword evidence="1" id="KW-0234">DNA repair</keyword>
<dbReference type="Proteomes" id="UP000789342">
    <property type="component" value="Unassembled WGS sequence"/>
</dbReference>
<dbReference type="GO" id="GO:0005524">
    <property type="term" value="F:ATP binding"/>
    <property type="evidence" value="ECO:0007669"/>
    <property type="project" value="UniProtKB-KW"/>
</dbReference>
<evidence type="ECO:0000259" key="2">
    <source>
        <dbReference type="Pfam" id="PF05970"/>
    </source>
</evidence>
<keyword evidence="1" id="KW-0067">ATP-binding</keyword>
<dbReference type="GO" id="GO:0000723">
    <property type="term" value="P:telomere maintenance"/>
    <property type="evidence" value="ECO:0007669"/>
    <property type="project" value="InterPro"/>
</dbReference>
<dbReference type="GO" id="GO:0043139">
    <property type="term" value="F:5'-3' DNA helicase activity"/>
    <property type="evidence" value="ECO:0007669"/>
    <property type="project" value="UniProtKB-EC"/>
</dbReference>
<comment type="catalytic activity">
    <reaction evidence="1">
        <text>ATP + H2O = ADP + phosphate + H(+)</text>
        <dbReference type="Rhea" id="RHEA:13065"/>
        <dbReference type="ChEBI" id="CHEBI:15377"/>
        <dbReference type="ChEBI" id="CHEBI:15378"/>
        <dbReference type="ChEBI" id="CHEBI:30616"/>
        <dbReference type="ChEBI" id="CHEBI:43474"/>
        <dbReference type="ChEBI" id="CHEBI:456216"/>
        <dbReference type="EC" id="5.6.2.3"/>
    </reaction>
</comment>
<dbReference type="InterPro" id="IPR027417">
    <property type="entry name" value="P-loop_NTPase"/>
</dbReference>
<keyword evidence="1" id="KW-0347">Helicase</keyword>
<dbReference type="GO" id="GO:0006310">
    <property type="term" value="P:DNA recombination"/>
    <property type="evidence" value="ECO:0007669"/>
    <property type="project" value="UniProtKB-KW"/>
</dbReference>
<comment type="similarity">
    <text evidence="1">Belongs to the helicase family.</text>
</comment>
<dbReference type="SUPFAM" id="SSF52540">
    <property type="entry name" value="P-loop containing nucleoside triphosphate hydrolases"/>
    <property type="match status" value="2"/>
</dbReference>
<keyword evidence="1" id="KW-0378">Hydrolase</keyword>
<feature type="domain" description="DNA helicase Pif1-like DEAD-box helicase" evidence="2">
    <location>
        <begin position="15"/>
        <end position="77"/>
    </location>
</feature>
<dbReference type="Gene3D" id="2.30.30.940">
    <property type="match status" value="1"/>
</dbReference>
<dbReference type="GO" id="GO:0006281">
    <property type="term" value="P:DNA repair"/>
    <property type="evidence" value="ECO:0007669"/>
    <property type="project" value="UniProtKB-KW"/>
</dbReference>
<proteinExistence type="inferred from homology"/>
<accession>A0A9N9BDQ2</accession>
<reference evidence="3" key="1">
    <citation type="submission" date="2021-06" db="EMBL/GenBank/DDBJ databases">
        <authorList>
            <person name="Kallberg Y."/>
            <person name="Tangrot J."/>
            <person name="Rosling A."/>
        </authorList>
    </citation>
    <scope>NUCLEOTIDE SEQUENCE</scope>
    <source>
        <strain evidence="3">CL551</strain>
    </source>
</reference>
<dbReference type="Gene3D" id="3.40.50.300">
    <property type="entry name" value="P-loop containing nucleotide triphosphate hydrolases"/>
    <property type="match status" value="2"/>
</dbReference>
<protein>
    <recommendedName>
        <fullName evidence="1">ATP-dependent DNA helicase</fullName>
        <ecNumber evidence="1">5.6.2.3</ecNumber>
    </recommendedName>
</protein>
<keyword evidence="1" id="KW-0233">DNA recombination</keyword>
<evidence type="ECO:0000313" key="4">
    <source>
        <dbReference type="Proteomes" id="UP000789342"/>
    </source>
</evidence>
<dbReference type="CDD" id="cd18809">
    <property type="entry name" value="SF1_C_RecD"/>
    <property type="match status" value="1"/>
</dbReference>
<gene>
    <name evidence="3" type="ORF">AMORRO_LOCUS6091</name>
</gene>
<keyword evidence="4" id="KW-1185">Reference proteome</keyword>
<comment type="caution">
    <text evidence="3">The sequence shown here is derived from an EMBL/GenBank/DDBJ whole genome shotgun (WGS) entry which is preliminary data.</text>
</comment>
<evidence type="ECO:0000256" key="1">
    <source>
        <dbReference type="RuleBase" id="RU363044"/>
    </source>
</evidence>
<dbReference type="PANTHER" id="PTHR47642">
    <property type="entry name" value="ATP-DEPENDENT DNA HELICASE"/>
    <property type="match status" value="1"/>
</dbReference>
<dbReference type="EMBL" id="CAJVPV010003924">
    <property type="protein sequence ID" value="CAG8562638.1"/>
    <property type="molecule type" value="Genomic_DNA"/>
</dbReference>
<dbReference type="OrthoDB" id="2325450at2759"/>
<comment type="cofactor">
    <cofactor evidence="1">
        <name>Mg(2+)</name>
        <dbReference type="ChEBI" id="CHEBI:18420"/>
    </cofactor>
</comment>
<keyword evidence="1" id="KW-0227">DNA damage</keyword>